<dbReference type="AlphaFoldDB" id="A0A4P6LXG1"/>
<proteinExistence type="predicted"/>
<feature type="transmembrane region" description="Helical" evidence="1">
    <location>
        <begin position="145"/>
        <end position="168"/>
    </location>
</feature>
<evidence type="ECO:0000313" key="3">
    <source>
        <dbReference type="Proteomes" id="UP000289794"/>
    </source>
</evidence>
<dbReference type="Pfam" id="PF11391">
    <property type="entry name" value="DUF2798"/>
    <property type="match status" value="1"/>
</dbReference>
<keyword evidence="1" id="KW-0812">Transmembrane</keyword>
<dbReference type="KEGG" id="bpro:PMF13cell1_02837"/>
<dbReference type="EMBL" id="CP035945">
    <property type="protein sequence ID" value="QBE97281.1"/>
    <property type="molecule type" value="Genomic_DNA"/>
</dbReference>
<feature type="transmembrane region" description="Helical" evidence="1">
    <location>
        <begin position="103"/>
        <end position="133"/>
    </location>
</feature>
<name>A0A4P6LXG1_9FIRM</name>
<keyword evidence="1" id="KW-1133">Transmembrane helix</keyword>
<protein>
    <recommendedName>
        <fullName evidence="4">DUF2798 domain-containing protein</fullName>
    </recommendedName>
</protein>
<sequence>MPRNQFQRMVYAFLTVLVTVHGYVFYSLYVVNGGTLMSLTGTTNVLAAINKQGGIYMFGSHFPIWAVILVEFGFAYLLEMLLGSPYSYKLASKVFDPSKTHPVLFETAIICATVGLMCPAMSFIASLLYYPYYSGFNIAVLFAEWLKLICFNLPFAFFTQLFFIQPLIRSVFKFLYRKDIQAQNVLN</sequence>
<feature type="transmembrane region" description="Helical" evidence="1">
    <location>
        <begin position="62"/>
        <end position="82"/>
    </location>
</feature>
<dbReference type="InterPro" id="IPR021529">
    <property type="entry name" value="DUF2798"/>
</dbReference>
<dbReference type="RefSeq" id="WP_029469713.1">
    <property type="nucleotide sequence ID" value="NZ_AP031439.1"/>
</dbReference>
<gene>
    <name evidence="2" type="ORF">PMF13cell1_02837</name>
</gene>
<evidence type="ECO:0008006" key="4">
    <source>
        <dbReference type="Google" id="ProtNLM"/>
    </source>
</evidence>
<feature type="transmembrane region" description="Helical" evidence="1">
    <location>
        <begin position="9"/>
        <end position="29"/>
    </location>
</feature>
<evidence type="ECO:0000313" key="2">
    <source>
        <dbReference type="EMBL" id="QBE97281.1"/>
    </source>
</evidence>
<reference evidence="2 3" key="1">
    <citation type="submission" date="2019-01" db="EMBL/GenBank/DDBJ databases">
        <title>PMF-metabolizing Aryl O-demethylase.</title>
        <authorList>
            <person name="Kim M."/>
        </authorList>
    </citation>
    <scope>NUCLEOTIDE SEQUENCE [LARGE SCALE GENOMIC DNA]</scope>
    <source>
        <strain evidence="2 3">PMF1</strain>
    </source>
</reference>
<evidence type="ECO:0000256" key="1">
    <source>
        <dbReference type="SAM" id="Phobius"/>
    </source>
</evidence>
<organism evidence="2 3">
    <name type="scientific">Blautia producta</name>
    <dbReference type="NCBI Taxonomy" id="33035"/>
    <lineage>
        <taxon>Bacteria</taxon>
        <taxon>Bacillati</taxon>
        <taxon>Bacillota</taxon>
        <taxon>Clostridia</taxon>
        <taxon>Lachnospirales</taxon>
        <taxon>Lachnospiraceae</taxon>
        <taxon>Blautia</taxon>
    </lineage>
</organism>
<keyword evidence="1" id="KW-0472">Membrane</keyword>
<accession>A0A4P6LXG1</accession>
<dbReference type="Proteomes" id="UP000289794">
    <property type="component" value="Chromosome"/>
</dbReference>